<gene>
    <name evidence="1" type="ORF">FMM80_11635</name>
</gene>
<organism evidence="1 2">
    <name type="scientific">Schaedlerella arabinosiphila</name>
    <dbReference type="NCBI Taxonomy" id="2044587"/>
    <lineage>
        <taxon>Bacteria</taxon>
        <taxon>Bacillati</taxon>
        <taxon>Bacillota</taxon>
        <taxon>Clostridia</taxon>
        <taxon>Lachnospirales</taxon>
        <taxon>Lachnospiraceae</taxon>
        <taxon>Schaedlerella</taxon>
    </lineage>
</organism>
<evidence type="ECO:0000313" key="2">
    <source>
        <dbReference type="Proteomes" id="UP000474104"/>
    </source>
</evidence>
<name>A0A9X5H6R1_9FIRM</name>
<evidence type="ECO:0000313" key="1">
    <source>
        <dbReference type="EMBL" id="NDO69295.1"/>
    </source>
</evidence>
<comment type="caution">
    <text evidence="1">The sequence shown here is derived from an EMBL/GenBank/DDBJ whole genome shotgun (WGS) entry which is preliminary data.</text>
</comment>
<sequence>MIVGVASKDKSNQVRILNDSPYVVLDGENKKAEFNMESLGEFFNIISSFDGMHERFSREFLQSFDIHFPSADFNALAKAYEILCGDSFGSPEEYAKALSVLSKYKIYKTNIISEIYEKVNCRLGQFIKSSLEKSFPILNWVGDVSDVVGDPDAKTRLSEIIRDRAKEVFFTDYKKGGITAFWDEVKGGPFVEDVGKLLTDMSVADEYAEVIRLYDSSDAVLFLEIYCMLCRDILRKGESAKLIVSYCVTSCEKKPMTDSSYKRILLTLKKVVGDDALKFLLDGIKTYEPEIFDSVVDHVIVVSSGRGLTLDDMFLLCGDLSEYGMYDKEQMLVRHYIEDAENIMELEAFSERAVSAACFDEKTKEKIYELLDGRVNVEGQDSEIFAASIQKNLPKDTVCTNSAHIVAIDNLLHMKKGDSVKMCLKPYIKQDFPSVLSKNYVARLISALLKIKTTREDQWFILDLLLESPDIFLKQYMSALVMTAESNPEKWERTLEFIYASPNARTKRKLESILSSSIVNSGLKKKNLDALGKLLSDKSMRKYYENIIDDAADEIKERDGSIVSKLFGGFRK</sequence>
<dbReference type="RefSeq" id="WP_162205618.1">
    <property type="nucleotide sequence ID" value="NZ_VIRB01000068.1"/>
</dbReference>
<reference evidence="1 2" key="1">
    <citation type="submission" date="2019-07" db="EMBL/GenBank/DDBJ databases">
        <title>Draft genome sequences of 15 bacterial species constituting the stable defined intestinal microbiota of the GM15 gnotobiotic mouse model.</title>
        <authorList>
            <person name="Elie C."/>
            <person name="Mathieu A."/>
            <person name="Saliou A."/>
            <person name="Darnaud M."/>
            <person name="Leulier F."/>
            <person name="Tamellini A."/>
        </authorList>
    </citation>
    <scope>NUCLEOTIDE SEQUENCE [LARGE SCALE GENOMIC DNA]</scope>
    <source>
        <strain evidence="2">ASF 502</strain>
    </source>
</reference>
<dbReference type="Proteomes" id="UP000474104">
    <property type="component" value="Unassembled WGS sequence"/>
</dbReference>
<dbReference type="AlphaFoldDB" id="A0A9X5H6R1"/>
<protein>
    <submittedName>
        <fullName evidence="1">Uncharacterized protein</fullName>
    </submittedName>
</protein>
<proteinExistence type="predicted"/>
<accession>A0A9X5H6R1</accession>
<dbReference type="EMBL" id="VIRB01000068">
    <property type="protein sequence ID" value="NDO69295.1"/>
    <property type="molecule type" value="Genomic_DNA"/>
</dbReference>